<dbReference type="EMBL" id="JACGCM010000859">
    <property type="protein sequence ID" value="KAF6165180.1"/>
    <property type="molecule type" value="Genomic_DNA"/>
</dbReference>
<reference evidence="9 10" key="1">
    <citation type="journal article" date="2020" name="IScience">
        <title>Genome Sequencing of the Endangered Kingdonia uniflora (Circaeasteraceae, Ranunculales) Reveals Potential Mechanisms of Evolutionary Specialization.</title>
        <authorList>
            <person name="Sun Y."/>
            <person name="Deng T."/>
            <person name="Zhang A."/>
            <person name="Moore M.J."/>
            <person name="Landis J.B."/>
            <person name="Lin N."/>
            <person name="Zhang H."/>
            <person name="Zhang X."/>
            <person name="Huang J."/>
            <person name="Zhang X."/>
            <person name="Sun H."/>
            <person name="Wang H."/>
        </authorList>
    </citation>
    <scope>NUCLEOTIDE SEQUENCE [LARGE SCALE GENOMIC DNA]</scope>
    <source>
        <strain evidence="9">TB1705</strain>
        <tissue evidence="9">Leaf</tissue>
    </source>
</reference>
<dbReference type="SUPFAM" id="SSF51445">
    <property type="entry name" value="(Trans)glycosidases"/>
    <property type="match status" value="1"/>
</dbReference>
<evidence type="ECO:0000256" key="4">
    <source>
        <dbReference type="ARBA" id="ARBA00023027"/>
    </source>
</evidence>
<dbReference type="GO" id="GO:0034038">
    <property type="term" value="F:deoxyhypusine synthase activity"/>
    <property type="evidence" value="ECO:0007669"/>
    <property type="project" value="UniProtKB-ARBA"/>
</dbReference>
<keyword evidence="10" id="KW-1185">Reference proteome</keyword>
<keyword evidence="3 6" id="KW-0378">Hydrolase</keyword>
<comment type="similarity">
    <text evidence="1 6">Belongs to the glycosyl hydrolase 27 family.</text>
</comment>
<dbReference type="OrthoDB" id="5795902at2759"/>
<keyword evidence="4" id="KW-0520">NAD</keyword>
<evidence type="ECO:0000256" key="1">
    <source>
        <dbReference type="ARBA" id="ARBA00009743"/>
    </source>
</evidence>
<dbReference type="InterPro" id="IPR002773">
    <property type="entry name" value="Deoxyhypusine_synthase"/>
</dbReference>
<proteinExistence type="inferred from homology"/>
<evidence type="ECO:0000256" key="2">
    <source>
        <dbReference type="ARBA" id="ARBA00009892"/>
    </source>
</evidence>
<comment type="caution">
    <text evidence="9">The sequence shown here is derived from an EMBL/GenBank/DDBJ whole genome shotgun (WGS) entry which is preliminary data.</text>
</comment>
<dbReference type="InterPro" id="IPR036982">
    <property type="entry name" value="Deoxyhypusine_synthase_sf"/>
</dbReference>
<keyword evidence="5 6" id="KW-0326">Glycosidase</keyword>
<dbReference type="Pfam" id="PF16499">
    <property type="entry name" value="Melibiase_2"/>
    <property type="match status" value="1"/>
</dbReference>
<dbReference type="InterPro" id="IPR029035">
    <property type="entry name" value="DHS-like_NAD/FAD-binding_dom"/>
</dbReference>
<keyword evidence="7" id="KW-0175">Coiled coil</keyword>
<evidence type="ECO:0000256" key="8">
    <source>
        <dbReference type="SAM" id="SignalP"/>
    </source>
</evidence>
<dbReference type="InterPro" id="IPR002241">
    <property type="entry name" value="Glyco_hydro_27"/>
</dbReference>
<dbReference type="Proteomes" id="UP000541444">
    <property type="component" value="Unassembled WGS sequence"/>
</dbReference>
<keyword evidence="6" id="KW-1015">Disulfide bond</keyword>
<feature type="chain" id="PRO_5029907853" description="Alpha-galactosidase" evidence="8">
    <location>
        <begin position="16"/>
        <end position="910"/>
    </location>
</feature>
<dbReference type="GO" id="GO:0004557">
    <property type="term" value="F:alpha-galactosidase activity"/>
    <property type="evidence" value="ECO:0007669"/>
    <property type="project" value="UniProtKB-EC"/>
</dbReference>
<evidence type="ECO:0000313" key="9">
    <source>
        <dbReference type="EMBL" id="KAF6165180.1"/>
    </source>
</evidence>
<dbReference type="CDD" id="cd21669">
    <property type="entry name" value="SMP_SF"/>
    <property type="match status" value="1"/>
</dbReference>
<evidence type="ECO:0000256" key="6">
    <source>
        <dbReference type="RuleBase" id="RU361168"/>
    </source>
</evidence>
<sequence length="910" mass="101435">MVKLTLFAFVFKTDARFLAAITIEWSFTVMKLELMVDVVVTTADGIEEDLIKCLAPTYKGNFSLPGAYLRSKGLNRIESFMDAIKGDFLLRERNKPPKFISSLGVQDLRAMNGEAVYGRPKKMGMIILGGGLPKHYICNANMFRNGADYAVFINMAQEFDGSDSGARPDEAVSWGKIRGSAETVKVHCDAIIAFLLLVAATFAKNANKLTKTEMQILTRLLSEQHMVIRGIPLLMISVLNHDSAISGSLKELTSNDILALLYISIFGSAISYDAATLQGNLVEKASIFPSGMKALTDYVHNKGLKIGIYGDAGYGIDYLKYDNCHSKGVSPHERYLNVRYSKMSNALLSTGRPIFFSLCEWGVEDPATWAPSLGNSWRTTGDIKDNWESMTNKADRNEAWASYAGPGGWNDSDMLEVGNGGMSTEEYCSHFSIWAISKALGNSPLILGCDVRSMDKDTFTLLCNKEVIAVNQDKLGIQGKKVKKTGDLERKKVSFWLYGMVFHRSLRIGGCCLLSGVSCGRIAEDICRFGQCTLHNFRLHFTEKRLKHQKSWLVEKIELQEFSLGSCPPYVGLHGTRCLTTGDQRMMHMGFEWDANDVSILLLAKFAKPLIGTARIVINSLHIKGDLILMPILDGQAVLYSFESIPEVRIGVAFGSGSSQSLPATELPGVSSWLVTSSNNEIGLEKASMDLQASCVINEDFTEISSFPMSGRSFLVWRDYQAGFECTDFIKDRKVSQTRKCTSLEEGEVWNVKRDNGLQYKELIETKKALERFKKDYELKNKECEDACQKLELERDYKALKLKFIEGAKERKELYNKVLELKGVIESCWALLQGTYESFADVGLLQYKKLPLELLWQLILILQKIEGLAFWSGNVGNSWRTIEDIKDTSASMTTIADLNDNWAAYAGLGG</sequence>
<name>A0A7J7NDU4_9MAGN</name>
<feature type="signal peptide" evidence="8">
    <location>
        <begin position="1"/>
        <end position="15"/>
    </location>
</feature>
<dbReference type="PANTHER" id="PTHR11452:SF37">
    <property type="entry name" value="ALPHA-GALACTOSIDASE"/>
    <property type="match status" value="1"/>
</dbReference>
<feature type="coiled-coil region" evidence="7">
    <location>
        <begin position="760"/>
        <end position="794"/>
    </location>
</feature>
<evidence type="ECO:0000256" key="5">
    <source>
        <dbReference type="ARBA" id="ARBA00023295"/>
    </source>
</evidence>
<dbReference type="InterPro" id="IPR017853">
    <property type="entry name" value="GH"/>
</dbReference>
<evidence type="ECO:0000256" key="3">
    <source>
        <dbReference type="ARBA" id="ARBA00022801"/>
    </source>
</evidence>
<dbReference type="Pfam" id="PF01916">
    <property type="entry name" value="DS"/>
    <property type="match status" value="2"/>
</dbReference>
<comment type="similarity">
    <text evidence="2">Belongs to the deoxyhypusine synthase family.</text>
</comment>
<dbReference type="GO" id="GO:0009505">
    <property type="term" value="C:plant-type cell wall"/>
    <property type="evidence" value="ECO:0007669"/>
    <property type="project" value="TreeGrafter"/>
</dbReference>
<organism evidence="9 10">
    <name type="scientific">Kingdonia uniflora</name>
    <dbReference type="NCBI Taxonomy" id="39325"/>
    <lineage>
        <taxon>Eukaryota</taxon>
        <taxon>Viridiplantae</taxon>
        <taxon>Streptophyta</taxon>
        <taxon>Embryophyta</taxon>
        <taxon>Tracheophyta</taxon>
        <taxon>Spermatophyta</taxon>
        <taxon>Magnoliopsida</taxon>
        <taxon>Ranunculales</taxon>
        <taxon>Circaeasteraceae</taxon>
        <taxon>Kingdonia</taxon>
    </lineage>
</organism>
<dbReference type="Gene3D" id="3.20.20.70">
    <property type="entry name" value="Aldolase class I"/>
    <property type="match status" value="2"/>
</dbReference>
<dbReference type="AlphaFoldDB" id="A0A7J7NDU4"/>
<dbReference type="CDD" id="cd14792">
    <property type="entry name" value="GH27"/>
    <property type="match status" value="1"/>
</dbReference>
<dbReference type="Gene3D" id="3.40.910.10">
    <property type="entry name" value="Deoxyhypusine synthase"/>
    <property type="match status" value="2"/>
</dbReference>
<dbReference type="FunFam" id="3.40.910.10:FF:000010">
    <property type="entry name" value="Deoxyhypusine synthase"/>
    <property type="match status" value="1"/>
</dbReference>
<dbReference type="InterPro" id="IPR013785">
    <property type="entry name" value="Aldolase_TIM"/>
</dbReference>
<comment type="catalytic activity">
    <reaction evidence="6">
        <text>Hydrolysis of terminal, non-reducing alpha-D-galactose residues in alpha-D-galactosides, including galactose oligosaccharides, galactomannans and galactolipids.</text>
        <dbReference type="EC" id="3.2.1.22"/>
    </reaction>
</comment>
<dbReference type="EC" id="3.2.1.22" evidence="6"/>
<protein>
    <recommendedName>
        <fullName evidence="6">Alpha-galactosidase</fullName>
        <ecNumber evidence="6">3.2.1.22</ecNumber>
    </recommendedName>
    <alternativeName>
        <fullName evidence="6">Melibiase</fullName>
    </alternativeName>
</protein>
<gene>
    <name evidence="9" type="ORF">GIB67_000764</name>
</gene>
<keyword evidence="8" id="KW-0732">Signal</keyword>
<dbReference type="SUPFAM" id="SSF52467">
    <property type="entry name" value="DHS-like NAD/FAD-binding domain"/>
    <property type="match status" value="1"/>
</dbReference>
<dbReference type="GO" id="GO:0005975">
    <property type="term" value="P:carbohydrate metabolic process"/>
    <property type="evidence" value="ECO:0007669"/>
    <property type="project" value="InterPro"/>
</dbReference>
<evidence type="ECO:0000256" key="7">
    <source>
        <dbReference type="SAM" id="Coils"/>
    </source>
</evidence>
<accession>A0A7J7NDU4</accession>
<dbReference type="PANTHER" id="PTHR11452">
    <property type="entry name" value="ALPHA-GALACTOSIDASE/ALPHA-N-ACETYLGALACTOSAMINIDASE"/>
    <property type="match status" value="1"/>
</dbReference>
<dbReference type="PRINTS" id="PR00740">
    <property type="entry name" value="GLHYDRLASE27"/>
</dbReference>
<evidence type="ECO:0000313" key="10">
    <source>
        <dbReference type="Proteomes" id="UP000541444"/>
    </source>
</evidence>